<accession>A0A2M6YBU3</accession>
<keyword evidence="2" id="KW-0472">Membrane</keyword>
<dbReference type="Gene3D" id="2.60.40.10">
    <property type="entry name" value="Immunoglobulins"/>
    <property type="match status" value="2"/>
</dbReference>
<evidence type="ECO:0000256" key="2">
    <source>
        <dbReference type="SAM" id="Phobius"/>
    </source>
</evidence>
<dbReference type="InterPro" id="IPR013783">
    <property type="entry name" value="Ig-like_fold"/>
</dbReference>
<comment type="caution">
    <text evidence="3">The sequence shown here is derived from an EMBL/GenBank/DDBJ whole genome shotgun (WGS) entry which is preliminary data.</text>
</comment>
<proteinExistence type="predicted"/>
<dbReference type="AlphaFoldDB" id="A0A2M6YBU3"/>
<dbReference type="EMBL" id="PEXI01000080">
    <property type="protein sequence ID" value="PIU24155.1"/>
    <property type="molecule type" value="Genomic_DNA"/>
</dbReference>
<feature type="compositionally biased region" description="Polar residues" evidence="1">
    <location>
        <begin position="152"/>
        <end position="161"/>
    </location>
</feature>
<gene>
    <name evidence="3" type="ORF">COT12_02550</name>
</gene>
<name>A0A2M6YBU3_9BACT</name>
<evidence type="ECO:0000256" key="1">
    <source>
        <dbReference type="SAM" id="MobiDB-lite"/>
    </source>
</evidence>
<reference evidence="4" key="1">
    <citation type="submission" date="2017-09" db="EMBL/GenBank/DDBJ databases">
        <title>Depth-based differentiation of microbial function through sediment-hosted aquifers and enrichment of novel symbionts in the deep terrestrial subsurface.</title>
        <authorList>
            <person name="Probst A.J."/>
            <person name="Ladd B."/>
            <person name="Jarett J.K."/>
            <person name="Geller-Mcgrath D.E."/>
            <person name="Sieber C.M.K."/>
            <person name="Emerson J.B."/>
            <person name="Anantharaman K."/>
            <person name="Thomas B.C."/>
            <person name="Malmstrom R."/>
            <person name="Stieglmeier M."/>
            <person name="Klingl A."/>
            <person name="Woyke T."/>
            <person name="Ryan C.M."/>
            <person name="Banfield J.F."/>
        </authorList>
    </citation>
    <scope>NUCLEOTIDE SEQUENCE [LARGE SCALE GENOMIC DNA]</scope>
</reference>
<keyword evidence="2" id="KW-0812">Transmembrane</keyword>
<dbReference type="Proteomes" id="UP000229896">
    <property type="component" value="Unassembled WGS sequence"/>
</dbReference>
<feature type="region of interest" description="Disordered" evidence="1">
    <location>
        <begin position="141"/>
        <end position="161"/>
    </location>
</feature>
<keyword evidence="2" id="KW-1133">Transmembrane helix</keyword>
<sequence>MKKLISVIAITAIIALGLPIKSLAAGGIYASGGGNKTVGQSFTVTVSASGATFNALEGTISVSGPVSITGFSAGSATWLTAPANGAHFKGMVTSAASSLRVATVTLKATGAGSGAVSVSSVRLANAGSDVGSGAGSASFTISNPPNLPGAPTVTSSSHPDQNTAYEATTIDLAWNKASGVDAFSYLLDQTANTTPVAKTTDANTSISYPNQAIGTYYFHIRAHKADGWGGTTHFKITIKEPDAKIDETLQAPVKIKVEKAEDFVNNIKDGLVTGVVISGKTEPEFTANITLTPSPALPEGKTYSALADKDGNFSLPIDWPIPSGRYTMTIQGQKDKFLTPITDPIIFEISQTKGGAINILTDSDTNPAKNIVETVSKNYNKTLIGEIAAGILVLLLVGLLIFLRRRKIKKAKSLG</sequence>
<evidence type="ECO:0000313" key="3">
    <source>
        <dbReference type="EMBL" id="PIU24155.1"/>
    </source>
</evidence>
<protein>
    <recommendedName>
        <fullName evidence="5">Fibronectin type-III domain-containing protein</fullName>
    </recommendedName>
</protein>
<evidence type="ECO:0000313" key="4">
    <source>
        <dbReference type="Proteomes" id="UP000229896"/>
    </source>
</evidence>
<organism evidence="3 4">
    <name type="scientific">Candidatus Berkelbacteria bacterium CG08_land_8_20_14_0_20_39_8</name>
    <dbReference type="NCBI Taxonomy" id="1974511"/>
    <lineage>
        <taxon>Bacteria</taxon>
        <taxon>Candidatus Berkelbacteria</taxon>
    </lineage>
</organism>
<evidence type="ECO:0008006" key="5">
    <source>
        <dbReference type="Google" id="ProtNLM"/>
    </source>
</evidence>
<feature type="transmembrane region" description="Helical" evidence="2">
    <location>
        <begin position="383"/>
        <end position="403"/>
    </location>
</feature>